<keyword evidence="4 7" id="KW-0378">Hydrolase</keyword>
<feature type="domain" description="Inhibitor I9" evidence="10">
    <location>
        <begin position="62"/>
        <end position="139"/>
    </location>
</feature>
<dbReference type="Gene3D" id="2.60.40.2310">
    <property type="match status" value="1"/>
</dbReference>
<feature type="domain" description="Subtilisin-like protease fibronectin type-III" evidence="11">
    <location>
        <begin position="661"/>
        <end position="763"/>
    </location>
</feature>
<evidence type="ECO:0000259" key="10">
    <source>
        <dbReference type="Pfam" id="PF05922"/>
    </source>
</evidence>
<evidence type="ECO:0000256" key="8">
    <source>
        <dbReference type="SAM" id="Phobius"/>
    </source>
</evidence>
<organism evidence="12 13">
    <name type="scientific">Colocasia esculenta</name>
    <name type="common">Wild taro</name>
    <name type="synonym">Arum esculentum</name>
    <dbReference type="NCBI Taxonomy" id="4460"/>
    <lineage>
        <taxon>Eukaryota</taxon>
        <taxon>Viridiplantae</taxon>
        <taxon>Streptophyta</taxon>
        <taxon>Embryophyta</taxon>
        <taxon>Tracheophyta</taxon>
        <taxon>Spermatophyta</taxon>
        <taxon>Magnoliopsida</taxon>
        <taxon>Liliopsida</taxon>
        <taxon>Araceae</taxon>
        <taxon>Aroideae</taxon>
        <taxon>Colocasieae</taxon>
        <taxon>Colocasia</taxon>
    </lineage>
</organism>
<keyword evidence="8" id="KW-1133">Transmembrane helix</keyword>
<dbReference type="CDD" id="cd02120">
    <property type="entry name" value="PA_subtilisin_like"/>
    <property type="match status" value="1"/>
</dbReference>
<dbReference type="AlphaFoldDB" id="A0A843VG82"/>
<dbReference type="InterPro" id="IPR037045">
    <property type="entry name" value="S8pro/Inhibitor_I9_sf"/>
</dbReference>
<protein>
    <submittedName>
        <fullName evidence="12">Uncharacterized protein</fullName>
    </submittedName>
</protein>
<feature type="active site" description="Charge relay system" evidence="6 7">
    <location>
        <position position="202"/>
    </location>
</feature>
<dbReference type="OrthoDB" id="784830at2759"/>
<keyword evidence="2 7" id="KW-0645">Protease</keyword>
<dbReference type="GO" id="GO:0004252">
    <property type="term" value="F:serine-type endopeptidase activity"/>
    <property type="evidence" value="ECO:0007669"/>
    <property type="project" value="UniProtKB-UniRule"/>
</dbReference>
<sequence length="767" mass="83731">MESRRLATNYRSAHVFFLPAILSFLVAHLILHTAGQLHLPLDRETAGDHHDMEYGRDIPRLYIVHLLPPQHRLLSSTEELKAWYRSFLPTLMLDSGKPRMVHSYTKAISGFAAWLTPREVENMREVEGFVGARLDEPLELIGVVDWNIDPDHVSFAGEGMQPSPEWKGTCDFQCVYPTSCVCTNKLLGAALLSKPRGKDDAHGTMVASIAAGDFISGVADVTFTGYAKGTASGASPKSYLSFYNSKSTAGFVAAIDRAIADGVNVLCISLSIDIPVYHRNYMAIATLAAVEHGIFVAMAAGNYGPGPRTIRNDAPWLLTCAWGKGGPLPLPSRSSQSTHDRAVEMEFVVIDNSKQEYRFYGVTQYQISDTPTDDLRLIYPGEGRTSHAVKTCHNNLGGKDVDGAIVLCWRDPAVPPFEQAETVKNAGGEVLVLMNDKITWDESDDDLSVVPYLHIPTVVMTHSDSNIIVQTYLNSNKMGPVTARFWPSNSRYNIRPCPVVYDKSSRGPNRVSESILKPDILGPGVNILGAKAGTTDKFRTGTGTSYATPHLAAVAALLNSRHPGWSPAAIRSAIVTTAKITDRDGNRITDHTGKTASFYAAGAGLVNSKMADDPGLVYDITDTTDYLRVLCRLYRQAEVNKFARKGQIVDCATLGMLEPEQLNYPSIAMTLLSMGKKKVQRTVTNVGPATSEYKCFVEGVPISEVQVSITPCRLAFTRRREQLSFTVEAELVPGTALPSGRVIEGYLKWTSVQGGHVVRSPLALIVP</sequence>
<comment type="caution">
    <text evidence="12">The sequence shown here is derived from an EMBL/GenBank/DDBJ whole genome shotgun (WGS) entry which is preliminary data.</text>
</comment>
<gene>
    <name evidence="12" type="ORF">Taro_030391</name>
</gene>
<keyword evidence="13" id="KW-1185">Reference proteome</keyword>
<evidence type="ECO:0000256" key="2">
    <source>
        <dbReference type="ARBA" id="ARBA00022670"/>
    </source>
</evidence>
<evidence type="ECO:0000256" key="7">
    <source>
        <dbReference type="PROSITE-ProRule" id="PRU01240"/>
    </source>
</evidence>
<proteinExistence type="inferred from homology"/>
<dbReference type="Pfam" id="PF17766">
    <property type="entry name" value="fn3_6"/>
    <property type="match status" value="1"/>
</dbReference>
<dbReference type="PANTHER" id="PTHR10795">
    <property type="entry name" value="PROPROTEIN CONVERTASE SUBTILISIN/KEXIN"/>
    <property type="match status" value="1"/>
</dbReference>
<dbReference type="Proteomes" id="UP000652761">
    <property type="component" value="Unassembled WGS sequence"/>
</dbReference>
<dbReference type="PROSITE" id="PS51892">
    <property type="entry name" value="SUBTILASE"/>
    <property type="match status" value="1"/>
</dbReference>
<keyword evidence="3" id="KW-0732">Signal</keyword>
<dbReference type="GO" id="GO:0006508">
    <property type="term" value="P:proteolysis"/>
    <property type="evidence" value="ECO:0007669"/>
    <property type="project" value="UniProtKB-KW"/>
</dbReference>
<feature type="domain" description="Peptidase S8/S53" evidence="9">
    <location>
        <begin position="140"/>
        <end position="589"/>
    </location>
</feature>
<feature type="active site" description="Charge relay system" evidence="6 7">
    <location>
        <position position="145"/>
    </location>
</feature>
<evidence type="ECO:0000256" key="3">
    <source>
        <dbReference type="ARBA" id="ARBA00022729"/>
    </source>
</evidence>
<dbReference type="EMBL" id="NMUH01002086">
    <property type="protein sequence ID" value="MQL97692.1"/>
    <property type="molecule type" value="Genomic_DNA"/>
</dbReference>
<evidence type="ECO:0000256" key="6">
    <source>
        <dbReference type="PIRSR" id="PIRSR615500-1"/>
    </source>
</evidence>
<keyword evidence="5 7" id="KW-0720">Serine protease</keyword>
<dbReference type="Pfam" id="PF05922">
    <property type="entry name" value="Inhibitor_I9"/>
    <property type="match status" value="1"/>
</dbReference>
<dbReference type="InterPro" id="IPR045051">
    <property type="entry name" value="SBT"/>
</dbReference>
<dbReference type="Gene3D" id="3.50.30.30">
    <property type="match status" value="1"/>
</dbReference>
<comment type="similarity">
    <text evidence="1 7">Belongs to the peptidase S8 family.</text>
</comment>
<reference evidence="12" key="1">
    <citation type="submission" date="2017-07" db="EMBL/GenBank/DDBJ databases">
        <title>Taro Niue Genome Assembly and Annotation.</title>
        <authorList>
            <person name="Atibalentja N."/>
            <person name="Keating K."/>
            <person name="Fields C.J."/>
        </authorList>
    </citation>
    <scope>NUCLEOTIDE SEQUENCE</scope>
    <source>
        <strain evidence="12">Niue_2</strain>
        <tissue evidence="12">Leaf</tissue>
    </source>
</reference>
<feature type="active site" description="Charge relay system" evidence="6 7">
    <location>
        <position position="545"/>
    </location>
</feature>
<feature type="transmembrane region" description="Helical" evidence="8">
    <location>
        <begin position="12"/>
        <end position="31"/>
    </location>
</feature>
<evidence type="ECO:0000256" key="5">
    <source>
        <dbReference type="ARBA" id="ARBA00022825"/>
    </source>
</evidence>
<evidence type="ECO:0000313" key="13">
    <source>
        <dbReference type="Proteomes" id="UP000652761"/>
    </source>
</evidence>
<keyword evidence="8" id="KW-0472">Membrane</keyword>
<dbReference type="InterPro" id="IPR015500">
    <property type="entry name" value="Peptidase_S8_subtilisin-rel"/>
</dbReference>
<dbReference type="SUPFAM" id="SSF52743">
    <property type="entry name" value="Subtilisin-like"/>
    <property type="match status" value="1"/>
</dbReference>
<dbReference type="Gene3D" id="3.30.70.80">
    <property type="entry name" value="Peptidase S8 propeptide/proteinase inhibitor I9"/>
    <property type="match status" value="1"/>
</dbReference>
<accession>A0A843VG82</accession>
<dbReference type="PRINTS" id="PR00723">
    <property type="entry name" value="SUBTILISIN"/>
</dbReference>
<dbReference type="Gene3D" id="3.40.50.200">
    <property type="entry name" value="Peptidase S8/S53 domain"/>
    <property type="match status" value="1"/>
</dbReference>
<keyword evidence="8" id="KW-0812">Transmembrane</keyword>
<dbReference type="InterPro" id="IPR041469">
    <property type="entry name" value="Subtilisin-like_FN3"/>
</dbReference>
<evidence type="ECO:0000256" key="4">
    <source>
        <dbReference type="ARBA" id="ARBA00022801"/>
    </source>
</evidence>
<dbReference type="Pfam" id="PF00082">
    <property type="entry name" value="Peptidase_S8"/>
    <property type="match status" value="1"/>
</dbReference>
<evidence type="ECO:0000259" key="11">
    <source>
        <dbReference type="Pfam" id="PF17766"/>
    </source>
</evidence>
<name>A0A843VG82_COLES</name>
<evidence type="ECO:0000313" key="12">
    <source>
        <dbReference type="EMBL" id="MQL97692.1"/>
    </source>
</evidence>
<evidence type="ECO:0000259" key="9">
    <source>
        <dbReference type="Pfam" id="PF00082"/>
    </source>
</evidence>
<dbReference type="InterPro" id="IPR000209">
    <property type="entry name" value="Peptidase_S8/S53_dom"/>
</dbReference>
<evidence type="ECO:0000256" key="1">
    <source>
        <dbReference type="ARBA" id="ARBA00011073"/>
    </source>
</evidence>
<dbReference type="InterPro" id="IPR036852">
    <property type="entry name" value="Peptidase_S8/S53_dom_sf"/>
</dbReference>
<dbReference type="InterPro" id="IPR010259">
    <property type="entry name" value="S8pro/Inhibitor_I9"/>
</dbReference>